<evidence type="ECO:0000313" key="5">
    <source>
        <dbReference type="EMBL" id="CAF1324971.1"/>
    </source>
</evidence>
<organism evidence="5 6">
    <name type="scientific">Rotaria magnacalcarata</name>
    <dbReference type="NCBI Taxonomy" id="392030"/>
    <lineage>
        <taxon>Eukaryota</taxon>
        <taxon>Metazoa</taxon>
        <taxon>Spiralia</taxon>
        <taxon>Gnathifera</taxon>
        <taxon>Rotifera</taxon>
        <taxon>Eurotatoria</taxon>
        <taxon>Bdelloidea</taxon>
        <taxon>Philodinida</taxon>
        <taxon>Philodinidae</taxon>
        <taxon>Rotaria</taxon>
    </lineage>
</organism>
<dbReference type="Gene3D" id="3.40.50.300">
    <property type="entry name" value="P-loop containing nucleotide triphosphate hydrolases"/>
    <property type="match status" value="1"/>
</dbReference>
<dbReference type="InterPro" id="IPR045063">
    <property type="entry name" value="Dynamin_N"/>
</dbReference>
<dbReference type="PANTHER" id="PTHR11566">
    <property type="entry name" value="DYNAMIN"/>
    <property type="match status" value="1"/>
</dbReference>
<dbReference type="Pfam" id="PF02212">
    <property type="entry name" value="GED"/>
    <property type="match status" value="1"/>
</dbReference>
<dbReference type="CDD" id="cd08771">
    <property type="entry name" value="DLP_1"/>
    <property type="match status" value="1"/>
</dbReference>
<feature type="domain" description="Dynamin-type G" evidence="4">
    <location>
        <begin position="29"/>
        <end position="303"/>
    </location>
</feature>
<dbReference type="InterPro" id="IPR003130">
    <property type="entry name" value="GED"/>
</dbReference>
<dbReference type="GO" id="GO:0005874">
    <property type="term" value="C:microtubule"/>
    <property type="evidence" value="ECO:0007669"/>
    <property type="project" value="TreeGrafter"/>
</dbReference>
<evidence type="ECO:0000259" key="3">
    <source>
        <dbReference type="PROSITE" id="PS51388"/>
    </source>
</evidence>
<proteinExistence type="predicted"/>
<dbReference type="Proteomes" id="UP000663834">
    <property type="component" value="Unassembled WGS sequence"/>
</dbReference>
<dbReference type="GO" id="GO:0005525">
    <property type="term" value="F:GTP binding"/>
    <property type="evidence" value="ECO:0007669"/>
    <property type="project" value="InterPro"/>
</dbReference>
<dbReference type="PANTHER" id="PTHR11566:SF173">
    <property type="entry name" value="DYNAMIN-RELATED PROTEIN 4C"/>
    <property type="match status" value="1"/>
</dbReference>
<protein>
    <submittedName>
        <fullName evidence="5">Uncharacterized protein</fullName>
    </submittedName>
</protein>
<dbReference type="SUPFAM" id="SSF52540">
    <property type="entry name" value="P-loop containing nucleoside triphosphate hydrolases"/>
    <property type="match status" value="1"/>
</dbReference>
<evidence type="ECO:0000259" key="4">
    <source>
        <dbReference type="PROSITE" id="PS51718"/>
    </source>
</evidence>
<name>A0A815FGI9_9BILA</name>
<dbReference type="InterPro" id="IPR027417">
    <property type="entry name" value="P-loop_NTPase"/>
</dbReference>
<dbReference type="InterPro" id="IPR022812">
    <property type="entry name" value="Dynamin"/>
</dbReference>
<reference evidence="5" key="1">
    <citation type="submission" date="2021-02" db="EMBL/GenBank/DDBJ databases">
        <authorList>
            <person name="Nowell W R."/>
        </authorList>
    </citation>
    <scope>NUCLEOTIDE SEQUENCE</scope>
</reference>
<dbReference type="InterPro" id="IPR000375">
    <property type="entry name" value="Dynamin_stalk"/>
</dbReference>
<keyword evidence="1" id="KW-0547">Nucleotide-binding</keyword>
<gene>
    <name evidence="5" type="ORF">KQP761_LOCUS5939</name>
</gene>
<dbReference type="PROSITE" id="PS51718">
    <property type="entry name" value="G_DYNAMIN_2"/>
    <property type="match status" value="1"/>
</dbReference>
<dbReference type="EMBL" id="CAJNOW010001678">
    <property type="protein sequence ID" value="CAF1324971.1"/>
    <property type="molecule type" value="Genomic_DNA"/>
</dbReference>
<dbReference type="PROSITE" id="PS51388">
    <property type="entry name" value="GED"/>
    <property type="match status" value="1"/>
</dbReference>
<evidence type="ECO:0000256" key="2">
    <source>
        <dbReference type="ARBA" id="ARBA00023134"/>
    </source>
</evidence>
<dbReference type="InterPro" id="IPR030381">
    <property type="entry name" value="G_DYNAMIN_dom"/>
</dbReference>
<sequence length="640" mass="72562">MLGEQLNSSESRGLLLAIDRMREILHGEKVTLPEIVVVGDQSVGKSSVLEAISGIQLPRAQNICTRCPLELRMKTAQDKEYATIRSSVGSTEEVRIDDLTKIADEVTRLTSEIAGKGFDVSPNPIYLTVFKRDILYDLTLIDLPGITRNAVAGQAENIYDQILNLINKYIKPPTAIVLHVIPASVDFTTSESMKLAKVFDQTCQRQLIAASKIDKYDKGIAEKLQGRGLGSMDLQLGCVAVLNRNQDEIDQNISFDTMKQREKQFFIHHKEAFQHLPDEYKGSEQLVQRLATIQQERIRSTFPRVIKDLRKQIAEKKAQLKKIPPSLNTEIECWTFFQSMIDTYRESIHDNVKGEYDQVASTEGIQLLTASTDVESVSENDTDSNIQYDECEEEQLAPDKDDEGHIAYHFYQLQRNFQTEAKNLFADFFSSQYHEIVLREINRTAGVSLPNFPSYQIIQLSSKKLSDAKNVVLERVQEMLAMERRVFTLNHYYMDTVNNIKEKNKKKNDERGGIYAASPPSFTFSSLGTPSTLVPTNSTSSITYTAVSNEAQAAKDIQIALHAYSKVVEKRMTDNIGQTCYHHFITKCALKMDQFLSSSMPPSKLVQYMREPQKQTYLRNKLTHSIQACEEALQLGLTYM</sequence>
<evidence type="ECO:0000313" key="6">
    <source>
        <dbReference type="Proteomes" id="UP000663834"/>
    </source>
</evidence>
<dbReference type="Pfam" id="PF00350">
    <property type="entry name" value="Dynamin_N"/>
    <property type="match status" value="1"/>
</dbReference>
<comment type="caution">
    <text evidence="5">The sequence shown here is derived from an EMBL/GenBank/DDBJ whole genome shotgun (WGS) entry which is preliminary data.</text>
</comment>
<accession>A0A815FGI9</accession>
<dbReference type="GO" id="GO:0003924">
    <property type="term" value="F:GTPase activity"/>
    <property type="evidence" value="ECO:0007669"/>
    <property type="project" value="InterPro"/>
</dbReference>
<evidence type="ECO:0000256" key="1">
    <source>
        <dbReference type="ARBA" id="ARBA00022741"/>
    </source>
</evidence>
<dbReference type="InterPro" id="IPR020850">
    <property type="entry name" value="GED_dom"/>
</dbReference>
<dbReference type="GO" id="GO:0016020">
    <property type="term" value="C:membrane"/>
    <property type="evidence" value="ECO:0007669"/>
    <property type="project" value="TreeGrafter"/>
</dbReference>
<keyword evidence="2" id="KW-0342">GTP-binding</keyword>
<dbReference type="InterPro" id="IPR001401">
    <property type="entry name" value="Dynamin_GTPase"/>
</dbReference>
<dbReference type="AlphaFoldDB" id="A0A815FGI9"/>
<feature type="domain" description="GED" evidence="3">
    <location>
        <begin position="554"/>
        <end position="640"/>
    </location>
</feature>
<dbReference type="OrthoDB" id="5061070at2759"/>
<dbReference type="GO" id="GO:0005737">
    <property type="term" value="C:cytoplasm"/>
    <property type="evidence" value="ECO:0007669"/>
    <property type="project" value="TreeGrafter"/>
</dbReference>
<dbReference type="SMART" id="SM00053">
    <property type="entry name" value="DYNc"/>
    <property type="match status" value="1"/>
</dbReference>
<dbReference type="Gene3D" id="1.20.120.1240">
    <property type="entry name" value="Dynamin, middle domain"/>
    <property type="match status" value="1"/>
</dbReference>
<dbReference type="PRINTS" id="PR00195">
    <property type="entry name" value="DYNAMIN"/>
</dbReference>
<dbReference type="GO" id="GO:0008017">
    <property type="term" value="F:microtubule binding"/>
    <property type="evidence" value="ECO:0007669"/>
    <property type="project" value="TreeGrafter"/>
</dbReference>
<dbReference type="Pfam" id="PF01031">
    <property type="entry name" value="Dynamin_M"/>
    <property type="match status" value="1"/>
</dbReference>